<dbReference type="Gene3D" id="2.40.70.10">
    <property type="entry name" value="Acid Proteases"/>
    <property type="match status" value="1"/>
</dbReference>
<sequence length="128" mass="14350">MVNAFVQKSKEEAAKGKKSKKRRSLLNATMDVAERTQEALVDTGATHNFMSSRVTEWLGLKPTKDESWFTTVNAEERSTKGVVKNVNLRIGGWTGKADFNIIDMGELGVVLGMEFWRSRALCSIHFAR</sequence>
<dbReference type="GO" id="GO:0004190">
    <property type="term" value="F:aspartic-type endopeptidase activity"/>
    <property type="evidence" value="ECO:0007669"/>
    <property type="project" value="InterPro"/>
</dbReference>
<dbReference type="EMBL" id="JAVXUP010000460">
    <property type="protein sequence ID" value="KAK3027436.1"/>
    <property type="molecule type" value="Genomic_DNA"/>
</dbReference>
<gene>
    <name evidence="2" type="ORF">RJ639_042076</name>
</gene>
<organism evidence="2 3">
    <name type="scientific">Escallonia herrerae</name>
    <dbReference type="NCBI Taxonomy" id="1293975"/>
    <lineage>
        <taxon>Eukaryota</taxon>
        <taxon>Viridiplantae</taxon>
        <taxon>Streptophyta</taxon>
        <taxon>Embryophyta</taxon>
        <taxon>Tracheophyta</taxon>
        <taxon>Spermatophyta</taxon>
        <taxon>Magnoliopsida</taxon>
        <taxon>eudicotyledons</taxon>
        <taxon>Gunneridae</taxon>
        <taxon>Pentapetalae</taxon>
        <taxon>asterids</taxon>
        <taxon>campanulids</taxon>
        <taxon>Escalloniales</taxon>
        <taxon>Escalloniaceae</taxon>
        <taxon>Escallonia</taxon>
    </lineage>
</organism>
<protein>
    <submittedName>
        <fullName evidence="2">Uncharacterized protein</fullName>
    </submittedName>
</protein>
<dbReference type="PANTHER" id="PTHR12917">
    <property type="entry name" value="ASPARTYL PROTEASE DDI-RELATED"/>
    <property type="match status" value="1"/>
</dbReference>
<keyword evidence="3" id="KW-1185">Reference proteome</keyword>
<evidence type="ECO:0000313" key="2">
    <source>
        <dbReference type="EMBL" id="KAK3027436.1"/>
    </source>
</evidence>
<dbReference type="Pfam" id="PF13650">
    <property type="entry name" value="Asp_protease_2"/>
    <property type="match status" value="1"/>
</dbReference>
<feature type="region of interest" description="Disordered" evidence="1">
    <location>
        <begin position="1"/>
        <end position="24"/>
    </location>
</feature>
<name>A0AA89BCA3_9ASTE</name>
<dbReference type="SUPFAM" id="SSF50630">
    <property type="entry name" value="Acid proteases"/>
    <property type="match status" value="1"/>
</dbReference>
<accession>A0AA89BCA3</accession>
<dbReference type="AlphaFoldDB" id="A0AA89BCA3"/>
<dbReference type="Proteomes" id="UP001188597">
    <property type="component" value="Unassembled WGS sequence"/>
</dbReference>
<comment type="caution">
    <text evidence="2">The sequence shown here is derived from an EMBL/GenBank/DDBJ whole genome shotgun (WGS) entry which is preliminary data.</text>
</comment>
<dbReference type="InterPro" id="IPR021109">
    <property type="entry name" value="Peptidase_aspartic_dom_sf"/>
</dbReference>
<proteinExistence type="predicted"/>
<dbReference type="PANTHER" id="PTHR12917:SF18">
    <property type="entry name" value="DNA DAMAGE-INDUCIBLE PROTEIN 1-LIKE"/>
    <property type="match status" value="1"/>
</dbReference>
<dbReference type="CDD" id="cd00303">
    <property type="entry name" value="retropepsin_like"/>
    <property type="match status" value="1"/>
</dbReference>
<reference evidence="2" key="1">
    <citation type="submission" date="2022-12" db="EMBL/GenBank/DDBJ databases">
        <title>Draft genome assemblies for two species of Escallonia (Escalloniales).</title>
        <authorList>
            <person name="Chanderbali A."/>
            <person name="Dervinis C."/>
            <person name="Anghel I."/>
            <person name="Soltis D."/>
            <person name="Soltis P."/>
            <person name="Zapata F."/>
        </authorList>
    </citation>
    <scope>NUCLEOTIDE SEQUENCE</scope>
    <source>
        <strain evidence="2">UCBG64.0493</strain>
        <tissue evidence="2">Leaf</tissue>
    </source>
</reference>
<evidence type="ECO:0000313" key="3">
    <source>
        <dbReference type="Proteomes" id="UP001188597"/>
    </source>
</evidence>
<dbReference type="PROSITE" id="PS00141">
    <property type="entry name" value="ASP_PROTEASE"/>
    <property type="match status" value="1"/>
</dbReference>
<evidence type="ECO:0000256" key="1">
    <source>
        <dbReference type="SAM" id="MobiDB-lite"/>
    </source>
</evidence>
<dbReference type="InterPro" id="IPR001969">
    <property type="entry name" value="Aspartic_peptidase_AS"/>
</dbReference>
<dbReference type="GO" id="GO:0006508">
    <property type="term" value="P:proteolysis"/>
    <property type="evidence" value="ECO:0007669"/>
    <property type="project" value="InterPro"/>
</dbReference>